<evidence type="ECO:0008006" key="2">
    <source>
        <dbReference type="Google" id="ProtNLM"/>
    </source>
</evidence>
<dbReference type="InterPro" id="IPR023198">
    <property type="entry name" value="PGP-like_dom2"/>
</dbReference>
<protein>
    <recommendedName>
        <fullName evidence="2">Phosphoglycolate phosphatase</fullName>
    </recommendedName>
</protein>
<organism evidence="1">
    <name type="scientific">human gut metagenome</name>
    <dbReference type="NCBI Taxonomy" id="408170"/>
    <lineage>
        <taxon>unclassified sequences</taxon>
        <taxon>metagenomes</taxon>
        <taxon>organismal metagenomes</taxon>
    </lineage>
</organism>
<dbReference type="EMBL" id="AJWY01006819">
    <property type="protein sequence ID" value="EKC65779.1"/>
    <property type="molecule type" value="Genomic_DNA"/>
</dbReference>
<accession>K1TEE7</accession>
<name>K1TEE7_9ZZZZ</name>
<gene>
    <name evidence="1" type="ORF">LEA_10144</name>
</gene>
<evidence type="ECO:0000313" key="1">
    <source>
        <dbReference type="EMBL" id="EKC65779.1"/>
    </source>
</evidence>
<comment type="caution">
    <text evidence="1">The sequence shown here is derived from an EMBL/GenBank/DDBJ whole genome shotgun (WGS) entry which is preliminary data.</text>
</comment>
<dbReference type="AlphaFoldDB" id="K1TEE7"/>
<reference evidence="1" key="1">
    <citation type="journal article" date="2013" name="Environ. Microbiol.">
        <title>Microbiota from the distal guts of lean and obese adolescents exhibit partial functional redundancy besides clear differences in community structure.</title>
        <authorList>
            <person name="Ferrer M."/>
            <person name="Ruiz A."/>
            <person name="Lanza F."/>
            <person name="Haange S.B."/>
            <person name="Oberbach A."/>
            <person name="Till H."/>
            <person name="Bargiela R."/>
            <person name="Campoy C."/>
            <person name="Segura M.T."/>
            <person name="Richter M."/>
            <person name="von Bergen M."/>
            <person name="Seifert J."/>
            <person name="Suarez A."/>
        </authorList>
    </citation>
    <scope>NUCLEOTIDE SEQUENCE</scope>
</reference>
<sequence>MFDLDGTITDSADGITNSVSYALGNLGISEE</sequence>
<dbReference type="Gene3D" id="1.10.150.240">
    <property type="entry name" value="Putative phosphatase, domain 2"/>
    <property type="match status" value="1"/>
</dbReference>
<dbReference type="InterPro" id="IPR036412">
    <property type="entry name" value="HAD-like_sf"/>
</dbReference>
<feature type="non-terminal residue" evidence="1">
    <location>
        <position position="31"/>
    </location>
</feature>
<dbReference type="SUPFAM" id="SSF56784">
    <property type="entry name" value="HAD-like"/>
    <property type="match status" value="1"/>
</dbReference>
<proteinExistence type="predicted"/>